<dbReference type="Proteomes" id="UP000314294">
    <property type="component" value="Unassembled WGS sequence"/>
</dbReference>
<accession>A0A4Z2IE84</accession>
<sequence>MCDRLDVHTGGSQAVGRAPLVGRKGIAASWNSLLRSELHAGLPTAHMDARPIKRPCWLRRVQQALAPPHGRHAAIG</sequence>
<dbReference type="AlphaFoldDB" id="A0A4Z2IE84"/>
<gene>
    <name evidence="1" type="ORF">EYF80_013602</name>
</gene>
<reference evidence="1 2" key="1">
    <citation type="submission" date="2019-03" db="EMBL/GenBank/DDBJ databases">
        <title>First draft genome of Liparis tanakae, snailfish: a comprehensive survey of snailfish specific genes.</title>
        <authorList>
            <person name="Kim W."/>
            <person name="Song I."/>
            <person name="Jeong J.-H."/>
            <person name="Kim D."/>
            <person name="Kim S."/>
            <person name="Ryu S."/>
            <person name="Song J.Y."/>
            <person name="Lee S.K."/>
        </authorList>
    </citation>
    <scope>NUCLEOTIDE SEQUENCE [LARGE SCALE GENOMIC DNA]</scope>
    <source>
        <tissue evidence="1">Muscle</tissue>
    </source>
</reference>
<evidence type="ECO:0000313" key="2">
    <source>
        <dbReference type="Proteomes" id="UP000314294"/>
    </source>
</evidence>
<organism evidence="1 2">
    <name type="scientific">Liparis tanakae</name>
    <name type="common">Tanaka's snailfish</name>
    <dbReference type="NCBI Taxonomy" id="230148"/>
    <lineage>
        <taxon>Eukaryota</taxon>
        <taxon>Metazoa</taxon>
        <taxon>Chordata</taxon>
        <taxon>Craniata</taxon>
        <taxon>Vertebrata</taxon>
        <taxon>Euteleostomi</taxon>
        <taxon>Actinopterygii</taxon>
        <taxon>Neopterygii</taxon>
        <taxon>Teleostei</taxon>
        <taxon>Neoteleostei</taxon>
        <taxon>Acanthomorphata</taxon>
        <taxon>Eupercaria</taxon>
        <taxon>Perciformes</taxon>
        <taxon>Cottioidei</taxon>
        <taxon>Cottales</taxon>
        <taxon>Liparidae</taxon>
        <taxon>Liparis</taxon>
    </lineage>
</organism>
<evidence type="ECO:0000313" key="1">
    <source>
        <dbReference type="EMBL" id="TNN76071.1"/>
    </source>
</evidence>
<protein>
    <submittedName>
        <fullName evidence="1">Uncharacterized protein</fullName>
    </submittedName>
</protein>
<proteinExistence type="predicted"/>
<comment type="caution">
    <text evidence="1">The sequence shown here is derived from an EMBL/GenBank/DDBJ whole genome shotgun (WGS) entry which is preliminary data.</text>
</comment>
<keyword evidence="2" id="KW-1185">Reference proteome</keyword>
<dbReference type="EMBL" id="SRLO01000096">
    <property type="protein sequence ID" value="TNN76071.1"/>
    <property type="molecule type" value="Genomic_DNA"/>
</dbReference>
<name>A0A4Z2IE84_9TELE</name>